<gene>
    <name evidence="1" type="ORF">ABRP34_03030</name>
</gene>
<dbReference type="EMBL" id="CP159279">
    <property type="protein sequence ID" value="XCH12006.1"/>
    <property type="molecule type" value="Genomic_DNA"/>
</dbReference>
<protein>
    <recommendedName>
        <fullName evidence="2">Transposase</fullName>
    </recommendedName>
</protein>
<evidence type="ECO:0000313" key="1">
    <source>
        <dbReference type="EMBL" id="XCH12006.1"/>
    </source>
</evidence>
<dbReference type="RefSeq" id="WP_003802276.1">
    <property type="nucleotide sequence ID" value="NZ_CP159279.1"/>
</dbReference>
<sequence>MSAVAEKKTADESPKRYVSPAQERVIVRAARLRLSTDKKQGIESPAWVRKIARRPL</sequence>
<proteinExistence type="predicted"/>
<accession>A0AAU8EQW1</accession>
<organism evidence="1">
    <name type="scientific">Arthrobacter sp. K5</name>
    <dbReference type="NCBI Taxonomy" id="2839623"/>
    <lineage>
        <taxon>Bacteria</taxon>
        <taxon>Bacillati</taxon>
        <taxon>Actinomycetota</taxon>
        <taxon>Actinomycetes</taxon>
        <taxon>Micrococcales</taxon>
        <taxon>Micrococcaceae</taxon>
        <taxon>Arthrobacter</taxon>
    </lineage>
</organism>
<dbReference type="AlphaFoldDB" id="A0AAU8EQW1"/>
<evidence type="ECO:0008006" key="2">
    <source>
        <dbReference type="Google" id="ProtNLM"/>
    </source>
</evidence>
<reference evidence="1" key="1">
    <citation type="submission" date="2024-06" db="EMBL/GenBank/DDBJ databases">
        <title>Biodegradation of dimethachlon by Arthrobacter sp. K5: mechanistic insights and ecological implications.</title>
        <authorList>
            <person name="Hu S."/>
            <person name="Lu P."/>
        </authorList>
    </citation>
    <scope>NUCLEOTIDE SEQUENCE</scope>
    <source>
        <strain evidence="1">K5</strain>
    </source>
</reference>
<name>A0AAU8EQW1_9MICC</name>